<dbReference type="Gene3D" id="1.20.90.10">
    <property type="entry name" value="Phospholipase A2 domain"/>
    <property type="match status" value="1"/>
</dbReference>
<dbReference type="InterPro" id="IPR036444">
    <property type="entry name" value="PLipase_A2_dom_sf"/>
</dbReference>
<dbReference type="GO" id="GO:0050482">
    <property type="term" value="P:arachidonate secretion"/>
    <property type="evidence" value="ECO:0007669"/>
    <property type="project" value="InterPro"/>
</dbReference>
<dbReference type="SUPFAM" id="SSF48619">
    <property type="entry name" value="Phospholipase A2, PLA2"/>
    <property type="match status" value="1"/>
</dbReference>
<dbReference type="GO" id="GO:0006644">
    <property type="term" value="P:phospholipid metabolic process"/>
    <property type="evidence" value="ECO:0007669"/>
    <property type="project" value="InterPro"/>
</dbReference>
<protein>
    <recommendedName>
        <fullName evidence="5">Phospholipase</fullName>
    </recommendedName>
</protein>
<comment type="subcellular location">
    <subcellularLocation>
        <location evidence="1">Secreted</location>
    </subcellularLocation>
</comment>
<dbReference type="RefSeq" id="WP_098489537.1">
    <property type="nucleotide sequence ID" value="NZ_NUWN01000009.1"/>
</dbReference>
<organism evidence="3 4">
    <name type="scientific">Bacillus cereus</name>
    <dbReference type="NCBI Taxonomy" id="1396"/>
    <lineage>
        <taxon>Bacteria</taxon>
        <taxon>Bacillati</taxon>
        <taxon>Bacillota</taxon>
        <taxon>Bacilli</taxon>
        <taxon>Bacillales</taxon>
        <taxon>Bacillaceae</taxon>
        <taxon>Bacillus</taxon>
        <taxon>Bacillus cereus group</taxon>
    </lineage>
</organism>
<comment type="caution">
    <text evidence="3">The sequence shown here is derived from an EMBL/GenBank/DDBJ whole genome shotgun (WGS) entry which is preliminary data.</text>
</comment>
<dbReference type="EMBL" id="NUWN01000009">
    <property type="protein sequence ID" value="PFK47013.1"/>
    <property type="molecule type" value="Genomic_DNA"/>
</dbReference>
<proteinExistence type="predicted"/>
<dbReference type="PROSITE" id="PS00118">
    <property type="entry name" value="PA2_HIS"/>
    <property type="match status" value="1"/>
</dbReference>
<sequence>MAFSSEIEEKGIAFCLPFYNHCGPGCGDGMQRGGTSVNRLDSCCRSHDRCWSNFGKWDACCDRDVCRCVQQNQSVDPAAAIYATLTL</sequence>
<name>A0A2B0MXY3_BACCE</name>
<dbReference type="GO" id="GO:0005576">
    <property type="term" value="C:extracellular region"/>
    <property type="evidence" value="ECO:0007669"/>
    <property type="project" value="UniProtKB-SubCell"/>
</dbReference>
<dbReference type="Proteomes" id="UP000242656">
    <property type="component" value="Unassembled WGS sequence"/>
</dbReference>
<accession>A0A2B0MXY3</accession>
<reference evidence="3 4" key="1">
    <citation type="submission" date="2017-09" db="EMBL/GenBank/DDBJ databases">
        <title>Large-scale bioinformatics analysis of Bacillus genomes uncovers conserved roles of natural products in bacterial physiology.</title>
        <authorList>
            <consortium name="Agbiome Team Llc"/>
            <person name="Bleich R.M."/>
            <person name="Grubbs K.J."/>
            <person name="Santa Maria K.C."/>
            <person name="Allen S.E."/>
            <person name="Farag S."/>
            <person name="Shank E.A."/>
            <person name="Bowers A."/>
        </authorList>
    </citation>
    <scope>NUCLEOTIDE SEQUENCE [LARGE SCALE GENOMIC DNA]</scope>
    <source>
        <strain evidence="3 4">AFS083043</strain>
    </source>
</reference>
<dbReference type="AlphaFoldDB" id="A0A2B0MXY3"/>
<gene>
    <name evidence="3" type="ORF">COI93_02630</name>
</gene>
<evidence type="ECO:0000313" key="4">
    <source>
        <dbReference type="Proteomes" id="UP000242656"/>
    </source>
</evidence>
<evidence type="ECO:0000313" key="3">
    <source>
        <dbReference type="EMBL" id="PFK47013.1"/>
    </source>
</evidence>
<evidence type="ECO:0000256" key="2">
    <source>
        <dbReference type="ARBA" id="ARBA00022525"/>
    </source>
</evidence>
<dbReference type="InterPro" id="IPR033113">
    <property type="entry name" value="PLA2_histidine"/>
</dbReference>
<keyword evidence="2" id="KW-0964">Secreted</keyword>
<evidence type="ECO:0008006" key="5">
    <source>
        <dbReference type="Google" id="ProtNLM"/>
    </source>
</evidence>
<dbReference type="GO" id="GO:0004623">
    <property type="term" value="F:phospholipase A2 activity"/>
    <property type="evidence" value="ECO:0007669"/>
    <property type="project" value="InterPro"/>
</dbReference>
<evidence type="ECO:0000256" key="1">
    <source>
        <dbReference type="ARBA" id="ARBA00004613"/>
    </source>
</evidence>